<evidence type="ECO:0000256" key="1">
    <source>
        <dbReference type="SAM" id="MobiDB-lite"/>
    </source>
</evidence>
<gene>
    <name evidence="2" type="ORF">FWK35_00030105</name>
</gene>
<dbReference type="Proteomes" id="UP000478052">
    <property type="component" value="Unassembled WGS sequence"/>
</dbReference>
<feature type="region of interest" description="Disordered" evidence="1">
    <location>
        <begin position="56"/>
        <end position="82"/>
    </location>
</feature>
<organism evidence="2 3">
    <name type="scientific">Aphis craccivora</name>
    <name type="common">Cowpea aphid</name>
    <dbReference type="NCBI Taxonomy" id="307492"/>
    <lineage>
        <taxon>Eukaryota</taxon>
        <taxon>Metazoa</taxon>
        <taxon>Ecdysozoa</taxon>
        <taxon>Arthropoda</taxon>
        <taxon>Hexapoda</taxon>
        <taxon>Insecta</taxon>
        <taxon>Pterygota</taxon>
        <taxon>Neoptera</taxon>
        <taxon>Paraneoptera</taxon>
        <taxon>Hemiptera</taxon>
        <taxon>Sternorrhyncha</taxon>
        <taxon>Aphidomorpha</taxon>
        <taxon>Aphidoidea</taxon>
        <taxon>Aphididae</taxon>
        <taxon>Aphidini</taxon>
        <taxon>Aphis</taxon>
        <taxon>Aphis</taxon>
    </lineage>
</organism>
<proteinExistence type="predicted"/>
<keyword evidence="3" id="KW-1185">Reference proteome</keyword>
<dbReference type="AlphaFoldDB" id="A0A6G0Y7M1"/>
<name>A0A6G0Y7M1_APHCR</name>
<evidence type="ECO:0000313" key="2">
    <source>
        <dbReference type="EMBL" id="KAF0750798.1"/>
    </source>
</evidence>
<sequence>MLVVATTEWFTQTFVVEYIVPDPAVAGVASVAVVASVVTVKRVGVDPQTAKTLIRRRRRRRCRRVAGRRRRLRSRLHRHRGV</sequence>
<protein>
    <submittedName>
        <fullName evidence="2">Uncharacterized protein</fullName>
    </submittedName>
</protein>
<evidence type="ECO:0000313" key="3">
    <source>
        <dbReference type="Proteomes" id="UP000478052"/>
    </source>
</evidence>
<comment type="caution">
    <text evidence="2">The sequence shown here is derived from an EMBL/GenBank/DDBJ whole genome shotgun (WGS) entry which is preliminary data.</text>
</comment>
<reference evidence="2 3" key="1">
    <citation type="submission" date="2019-08" db="EMBL/GenBank/DDBJ databases">
        <title>Whole genome of Aphis craccivora.</title>
        <authorList>
            <person name="Voronova N.V."/>
            <person name="Shulinski R.S."/>
            <person name="Bandarenka Y.V."/>
            <person name="Zhorov D.G."/>
            <person name="Warner D."/>
        </authorList>
    </citation>
    <scope>NUCLEOTIDE SEQUENCE [LARGE SCALE GENOMIC DNA]</scope>
    <source>
        <strain evidence="2">180601</strain>
        <tissue evidence="2">Whole Body</tissue>
    </source>
</reference>
<accession>A0A6G0Y7M1</accession>
<dbReference type="EMBL" id="VUJU01005590">
    <property type="protein sequence ID" value="KAF0750798.1"/>
    <property type="molecule type" value="Genomic_DNA"/>
</dbReference>